<dbReference type="Gene3D" id="2.60.40.1120">
    <property type="entry name" value="Carboxypeptidase-like, regulatory domain"/>
    <property type="match status" value="1"/>
</dbReference>
<dbReference type="SUPFAM" id="SSF56935">
    <property type="entry name" value="Porins"/>
    <property type="match status" value="1"/>
</dbReference>
<dbReference type="InterPro" id="IPR008969">
    <property type="entry name" value="CarboxyPept-like_regulatory"/>
</dbReference>
<organism evidence="11 12">
    <name type="scientific">Danxiaibacter flavus</name>
    <dbReference type="NCBI Taxonomy" id="3049108"/>
    <lineage>
        <taxon>Bacteria</taxon>
        <taxon>Pseudomonadati</taxon>
        <taxon>Bacteroidota</taxon>
        <taxon>Chitinophagia</taxon>
        <taxon>Chitinophagales</taxon>
        <taxon>Chitinophagaceae</taxon>
        <taxon>Danxiaibacter</taxon>
    </lineage>
</organism>
<keyword evidence="7 8" id="KW-0998">Cell outer membrane</keyword>
<keyword evidence="6 8" id="KW-0472">Membrane</keyword>
<name>A0ABV3ZEJ9_9BACT</name>
<dbReference type="PANTHER" id="PTHR30069:SF29">
    <property type="entry name" value="HEMOGLOBIN AND HEMOGLOBIN-HAPTOGLOBIN-BINDING PROTEIN 1-RELATED"/>
    <property type="match status" value="1"/>
</dbReference>
<evidence type="ECO:0000313" key="11">
    <source>
        <dbReference type="EMBL" id="MEX6688268.1"/>
    </source>
</evidence>
<dbReference type="InterPro" id="IPR023996">
    <property type="entry name" value="TonB-dep_OMP_SusC/RagA"/>
</dbReference>
<keyword evidence="4 8" id="KW-0812">Transmembrane</keyword>
<dbReference type="Gene3D" id="2.170.130.10">
    <property type="entry name" value="TonB-dependent receptor, plug domain"/>
    <property type="match status" value="1"/>
</dbReference>
<dbReference type="Gene3D" id="2.40.170.20">
    <property type="entry name" value="TonB-dependent receptor, beta-barrel domain"/>
    <property type="match status" value="1"/>
</dbReference>
<evidence type="ECO:0000256" key="8">
    <source>
        <dbReference type="PROSITE-ProRule" id="PRU01360"/>
    </source>
</evidence>
<protein>
    <submittedName>
        <fullName evidence="11">SusC/RagA family TonB-linked outer membrane protein</fullName>
    </submittedName>
</protein>
<feature type="chain" id="PRO_5046711484" evidence="9">
    <location>
        <begin position="22"/>
        <end position="1110"/>
    </location>
</feature>
<keyword evidence="2 8" id="KW-0813">Transport</keyword>
<evidence type="ECO:0000256" key="6">
    <source>
        <dbReference type="ARBA" id="ARBA00023136"/>
    </source>
</evidence>
<evidence type="ECO:0000256" key="4">
    <source>
        <dbReference type="ARBA" id="ARBA00022692"/>
    </source>
</evidence>
<keyword evidence="12" id="KW-1185">Reference proteome</keyword>
<dbReference type="PANTHER" id="PTHR30069">
    <property type="entry name" value="TONB-DEPENDENT OUTER MEMBRANE RECEPTOR"/>
    <property type="match status" value="1"/>
</dbReference>
<comment type="caution">
    <text evidence="11">The sequence shown here is derived from an EMBL/GenBank/DDBJ whole genome shotgun (WGS) entry which is preliminary data.</text>
</comment>
<keyword evidence="3 8" id="KW-1134">Transmembrane beta strand</keyword>
<dbReference type="Pfam" id="PF13715">
    <property type="entry name" value="CarbopepD_reg_2"/>
    <property type="match status" value="1"/>
</dbReference>
<evidence type="ECO:0000256" key="7">
    <source>
        <dbReference type="ARBA" id="ARBA00023237"/>
    </source>
</evidence>
<reference evidence="11 12" key="1">
    <citation type="submission" date="2023-07" db="EMBL/GenBank/DDBJ databases">
        <authorList>
            <person name="Lian W.-H."/>
        </authorList>
    </citation>
    <scope>NUCLEOTIDE SEQUENCE [LARGE SCALE GENOMIC DNA]</scope>
    <source>
        <strain evidence="11 12">SYSU DXS3180</strain>
    </source>
</reference>
<dbReference type="Pfam" id="PF07715">
    <property type="entry name" value="Plug"/>
    <property type="match status" value="1"/>
</dbReference>
<evidence type="ECO:0000256" key="3">
    <source>
        <dbReference type="ARBA" id="ARBA00022452"/>
    </source>
</evidence>
<dbReference type="InterPro" id="IPR036942">
    <property type="entry name" value="Beta-barrel_TonB_sf"/>
</dbReference>
<dbReference type="InterPro" id="IPR037066">
    <property type="entry name" value="Plug_dom_sf"/>
</dbReference>
<dbReference type="SUPFAM" id="SSF49464">
    <property type="entry name" value="Carboxypeptidase regulatory domain-like"/>
    <property type="match status" value="1"/>
</dbReference>
<feature type="domain" description="TonB-dependent receptor plug" evidence="10">
    <location>
        <begin position="120"/>
        <end position="243"/>
    </location>
</feature>
<evidence type="ECO:0000256" key="5">
    <source>
        <dbReference type="ARBA" id="ARBA00022729"/>
    </source>
</evidence>
<keyword evidence="5 9" id="KW-0732">Signal</keyword>
<comment type="subcellular location">
    <subcellularLocation>
        <location evidence="1 8">Cell outer membrane</location>
        <topology evidence="1 8">Multi-pass membrane protein</topology>
    </subcellularLocation>
</comment>
<dbReference type="RefSeq" id="WP_369329677.1">
    <property type="nucleotide sequence ID" value="NZ_JAULBC010000003.1"/>
</dbReference>
<feature type="signal peptide" evidence="9">
    <location>
        <begin position="1"/>
        <end position="21"/>
    </location>
</feature>
<proteinExistence type="inferred from homology"/>
<evidence type="ECO:0000259" key="10">
    <source>
        <dbReference type="Pfam" id="PF07715"/>
    </source>
</evidence>
<dbReference type="NCBIfam" id="TIGR04056">
    <property type="entry name" value="OMP_RagA_SusC"/>
    <property type="match status" value="1"/>
</dbReference>
<evidence type="ECO:0000256" key="1">
    <source>
        <dbReference type="ARBA" id="ARBA00004571"/>
    </source>
</evidence>
<accession>A0ABV3ZEJ9</accession>
<evidence type="ECO:0000256" key="2">
    <source>
        <dbReference type="ARBA" id="ARBA00022448"/>
    </source>
</evidence>
<dbReference type="InterPro" id="IPR012910">
    <property type="entry name" value="Plug_dom"/>
</dbReference>
<evidence type="ECO:0000313" key="12">
    <source>
        <dbReference type="Proteomes" id="UP001560573"/>
    </source>
</evidence>
<gene>
    <name evidence="11" type="ORF">QTN47_12215</name>
</gene>
<dbReference type="PROSITE" id="PS52016">
    <property type="entry name" value="TONB_DEPENDENT_REC_3"/>
    <property type="match status" value="1"/>
</dbReference>
<dbReference type="Proteomes" id="UP001560573">
    <property type="component" value="Unassembled WGS sequence"/>
</dbReference>
<evidence type="ECO:0000256" key="9">
    <source>
        <dbReference type="SAM" id="SignalP"/>
    </source>
</evidence>
<dbReference type="EMBL" id="JAULBC010000003">
    <property type="protein sequence ID" value="MEX6688268.1"/>
    <property type="molecule type" value="Genomic_DNA"/>
</dbReference>
<sequence length="1110" mass="120475">MKKKTTRLLLFMLFCIGSVFAFGQEKRTVSGVVKDSAGIAIPGVTVSIKGTKTRGATDAQGNFRIPVSGPNDVLVISSIGFKETELTVGSETFFPVTLLSASGELNEVVVTGFGTRKSTKKLSYAVTEVKGDELSRANTPNIVNALQGKVAGVMINQGAGGPSSSSRIRIRGNASITSNNTQPLFVIDGVLIRPDVSGADSWGDNRDFGNQLKNLNPDDYESLTVLKGSAATALYGSEAQYGVVLITTKKGKSQKGLGVSVSHTETWEKAYKLPDFQNEFGGGADPWFNQGADGKDEVDPANGPYYSFGPKFDNHIVRDADGRLIPWKANNLLDLFQTGRFINTNVAVEGGGDRTTVRFSYTNTKNNSVMPNNSFKRDVFTLRATQKVGSFINMDAMVTYASSTTLNPILQGGNSNPLFRLAYSNSRHYDIDYYTNHYIDTVRGGRIGASGNPNSNPYTRGSMTSVFWNYYQNNVSRREDNLRANLDINATITPWLNLLVRGNINSLGTTDETKNRGDGPGFLGPNGYYSLAQSSNIYGRIQALLTANRQFNQDLEGSVSIGGETNRGIKGYRTNLNTNGGLKVADMYSLSNSVNAISGNGSTYPFGRLDALYAYGDLTYKNMLTLNVSARNDWNSTLTYPDGHGDYSYFYPSVGLSWIFTEMLKSNSHFDFLSFGKLRASLGYTGGGPAVYTTSTGLGYTLNGNYTDINGNLIPRYTLGNSLGNPDLKPQSTREIEFGTELKFLKNRIGLDVAWYKKNTFNQVINLGVPSESGASSRVINAGNVQNQGIEVMLTAQPVRSRDFQWTTTFNFTRNRNTVIDVDAAHGVTSVDLDLAFGADVKSVAAVGKPYGTIVTSYAYAYQNDKSAPGYGKKLLKQDGTFWRSGDAGQGTKELGTMMENFLLSNVNEFTYKNFNLGFQLDSKFGGKMASATHQYGSEFGSFKSTLPGRDAAHGGIKFTDPTTGKERNDGINPDGVFASGTIINGVDVSGTTYADAVAKGLAQPMTALNYYEGLASWGTGIREYSVFENSWVAVREVSLGYNLPKKVASKIKMNNLRVSAVGRNLFYLYNTAKDNINPESIFSSRAGAFAEYGGLPFIRSFGFTVSAGF</sequence>
<comment type="similarity">
    <text evidence="8">Belongs to the TonB-dependent receptor family.</text>
</comment>
<dbReference type="InterPro" id="IPR039426">
    <property type="entry name" value="TonB-dep_rcpt-like"/>
</dbReference>